<evidence type="ECO:0000313" key="2">
    <source>
        <dbReference type="Proteomes" id="UP000785679"/>
    </source>
</evidence>
<gene>
    <name evidence="1" type="ORF">FGO68_gene5728</name>
</gene>
<comment type="caution">
    <text evidence="1">The sequence shown here is derived from an EMBL/GenBank/DDBJ whole genome shotgun (WGS) entry which is preliminary data.</text>
</comment>
<organism evidence="1 2">
    <name type="scientific">Halteria grandinella</name>
    <dbReference type="NCBI Taxonomy" id="5974"/>
    <lineage>
        <taxon>Eukaryota</taxon>
        <taxon>Sar</taxon>
        <taxon>Alveolata</taxon>
        <taxon>Ciliophora</taxon>
        <taxon>Intramacronucleata</taxon>
        <taxon>Spirotrichea</taxon>
        <taxon>Stichotrichia</taxon>
        <taxon>Sporadotrichida</taxon>
        <taxon>Halteriidae</taxon>
        <taxon>Halteria</taxon>
    </lineage>
</organism>
<sequence length="160" mass="18106">MNGNIRQHPCMLRGVVDDCEYEWECFAPSSCTLRIICSDDNAKWVLIPMAQVRSRHSDHPGAECYIPTDHAIEIGKVSKVITCQSRGIVKFHNLALWHRQVERLRVAVQDLTQVSSSLAARGKKTGLPQGDIWRCELNGRLRFQRSKGERGDCIFLAATE</sequence>
<proteinExistence type="predicted"/>
<evidence type="ECO:0000313" key="1">
    <source>
        <dbReference type="EMBL" id="TNV72448.1"/>
    </source>
</evidence>
<name>A0A8J8NCS9_HALGN</name>
<reference evidence="1" key="1">
    <citation type="submission" date="2019-06" db="EMBL/GenBank/DDBJ databases">
        <authorList>
            <person name="Zheng W."/>
        </authorList>
    </citation>
    <scope>NUCLEOTIDE SEQUENCE</scope>
    <source>
        <strain evidence="1">QDHG01</strain>
    </source>
</reference>
<dbReference type="Proteomes" id="UP000785679">
    <property type="component" value="Unassembled WGS sequence"/>
</dbReference>
<keyword evidence="2" id="KW-1185">Reference proteome</keyword>
<dbReference type="AlphaFoldDB" id="A0A8J8NCS9"/>
<dbReference type="EMBL" id="RRYP01022314">
    <property type="protein sequence ID" value="TNV72448.1"/>
    <property type="molecule type" value="Genomic_DNA"/>
</dbReference>
<accession>A0A8J8NCS9</accession>
<protein>
    <submittedName>
        <fullName evidence="1">Uncharacterized protein</fullName>
    </submittedName>
</protein>